<dbReference type="RefSeq" id="XP_012897950.1">
    <property type="nucleotide sequence ID" value="XM_013042496.1"/>
</dbReference>
<reference evidence="9" key="1">
    <citation type="submission" date="2010-02" db="EMBL/GenBank/DDBJ databases">
        <title>Sequencing and annotation of the Blastocystis hominis genome.</title>
        <authorList>
            <person name="Wincker P."/>
        </authorList>
    </citation>
    <scope>NUCLEOTIDE SEQUENCE</scope>
    <source>
        <strain evidence="9">Singapore isolate B</strain>
    </source>
</reference>
<keyword evidence="4 7" id="KW-1133">Transmembrane helix</keyword>
<dbReference type="GO" id="GO:0019706">
    <property type="term" value="F:protein-cysteine S-palmitoyltransferase activity"/>
    <property type="evidence" value="ECO:0007669"/>
    <property type="project" value="UniProtKB-EC"/>
</dbReference>
<dbReference type="GO" id="GO:0016020">
    <property type="term" value="C:membrane"/>
    <property type="evidence" value="ECO:0007669"/>
    <property type="project" value="UniProtKB-SubCell"/>
</dbReference>
<comment type="domain">
    <text evidence="7">The DHHC domain is required for palmitoyltransferase activity.</text>
</comment>
<sequence length="119" mass="13826">MFCYIYTGTMNPGVIIRDENNAIENGDDLEKQGYTYCSICQLYRPPKANHCNICGVCFYNYDHHCGVIGQCIAKYNLYTFYAFIMSIGITISIANWYFYNPFHTLPMMRSFFSKFIAPL</sequence>
<evidence type="ECO:0000256" key="5">
    <source>
        <dbReference type="ARBA" id="ARBA00023136"/>
    </source>
</evidence>
<feature type="domain" description="Palmitoyltransferase DHHC" evidence="8">
    <location>
        <begin position="32"/>
        <end position="103"/>
    </location>
</feature>
<comment type="subcellular location">
    <subcellularLocation>
        <location evidence="1">Membrane</location>
        <topology evidence="1">Multi-pass membrane protein</topology>
    </subcellularLocation>
</comment>
<dbReference type="OrthoDB" id="9909019at2759"/>
<dbReference type="PROSITE" id="PS50216">
    <property type="entry name" value="DHHC"/>
    <property type="match status" value="1"/>
</dbReference>
<name>D8M763_BLAHO</name>
<evidence type="ECO:0000259" key="8">
    <source>
        <dbReference type="Pfam" id="PF01529"/>
    </source>
</evidence>
<dbReference type="EC" id="2.3.1.225" evidence="7"/>
<evidence type="ECO:0000256" key="3">
    <source>
        <dbReference type="ARBA" id="ARBA00022692"/>
    </source>
</evidence>
<gene>
    <name evidence="9" type="ORF">GSBLH_T00006698001</name>
</gene>
<dbReference type="Proteomes" id="UP000008312">
    <property type="component" value="Unassembled WGS sequence"/>
</dbReference>
<comment type="catalytic activity">
    <reaction evidence="7">
        <text>L-cysteinyl-[protein] + hexadecanoyl-CoA = S-hexadecanoyl-L-cysteinyl-[protein] + CoA</text>
        <dbReference type="Rhea" id="RHEA:36683"/>
        <dbReference type="Rhea" id="RHEA-COMP:10131"/>
        <dbReference type="Rhea" id="RHEA-COMP:11032"/>
        <dbReference type="ChEBI" id="CHEBI:29950"/>
        <dbReference type="ChEBI" id="CHEBI:57287"/>
        <dbReference type="ChEBI" id="CHEBI:57379"/>
        <dbReference type="ChEBI" id="CHEBI:74151"/>
        <dbReference type="EC" id="2.3.1.225"/>
    </reaction>
</comment>
<feature type="transmembrane region" description="Helical" evidence="7">
    <location>
        <begin position="78"/>
        <end position="99"/>
    </location>
</feature>
<keyword evidence="6 7" id="KW-0012">Acyltransferase</keyword>
<proteinExistence type="inferred from homology"/>
<dbReference type="GO" id="GO:0005783">
    <property type="term" value="C:endoplasmic reticulum"/>
    <property type="evidence" value="ECO:0007669"/>
    <property type="project" value="TreeGrafter"/>
</dbReference>
<dbReference type="GO" id="GO:0006612">
    <property type="term" value="P:protein targeting to membrane"/>
    <property type="evidence" value="ECO:0007669"/>
    <property type="project" value="TreeGrafter"/>
</dbReference>
<dbReference type="GO" id="GO:0005794">
    <property type="term" value="C:Golgi apparatus"/>
    <property type="evidence" value="ECO:0007669"/>
    <property type="project" value="TreeGrafter"/>
</dbReference>
<dbReference type="InterPro" id="IPR001594">
    <property type="entry name" value="Palmitoyltrfase_DHHC"/>
</dbReference>
<dbReference type="EMBL" id="FN668672">
    <property type="protein sequence ID" value="CBK23902.2"/>
    <property type="molecule type" value="Genomic_DNA"/>
</dbReference>
<evidence type="ECO:0000256" key="4">
    <source>
        <dbReference type="ARBA" id="ARBA00022989"/>
    </source>
</evidence>
<evidence type="ECO:0000256" key="7">
    <source>
        <dbReference type="RuleBase" id="RU079119"/>
    </source>
</evidence>
<keyword evidence="5 7" id="KW-0472">Membrane</keyword>
<keyword evidence="2 7" id="KW-0808">Transferase</keyword>
<dbReference type="GeneID" id="24922822"/>
<keyword evidence="10" id="KW-1185">Reference proteome</keyword>
<evidence type="ECO:0000313" key="9">
    <source>
        <dbReference type="EMBL" id="CBK23902.2"/>
    </source>
</evidence>
<comment type="caution">
    <text evidence="7">Lacks conserved residue(s) required for the propagation of feature annotation.</text>
</comment>
<evidence type="ECO:0000256" key="1">
    <source>
        <dbReference type="ARBA" id="ARBA00004141"/>
    </source>
</evidence>
<dbReference type="InParanoid" id="D8M763"/>
<dbReference type="AlphaFoldDB" id="D8M763"/>
<accession>D8M763</accession>
<comment type="similarity">
    <text evidence="7">Belongs to the DHHC palmitoyltransferase family.</text>
</comment>
<evidence type="ECO:0000313" key="10">
    <source>
        <dbReference type="Proteomes" id="UP000008312"/>
    </source>
</evidence>
<dbReference type="InterPro" id="IPR039859">
    <property type="entry name" value="PFA4/ZDH16/20/ERF2-like"/>
</dbReference>
<organism evidence="9">
    <name type="scientific">Blastocystis hominis</name>
    <dbReference type="NCBI Taxonomy" id="12968"/>
    <lineage>
        <taxon>Eukaryota</taxon>
        <taxon>Sar</taxon>
        <taxon>Stramenopiles</taxon>
        <taxon>Bigyra</taxon>
        <taxon>Opalozoa</taxon>
        <taxon>Opalinata</taxon>
        <taxon>Blastocystidae</taxon>
        <taxon>Blastocystis</taxon>
    </lineage>
</organism>
<evidence type="ECO:0000256" key="2">
    <source>
        <dbReference type="ARBA" id="ARBA00022679"/>
    </source>
</evidence>
<protein>
    <recommendedName>
        <fullName evidence="7">Palmitoyltransferase</fullName>
        <ecNumber evidence="7">2.3.1.225</ecNumber>
    </recommendedName>
</protein>
<dbReference type="PANTHER" id="PTHR22883">
    <property type="entry name" value="ZINC FINGER DHHC DOMAIN CONTAINING PROTEIN"/>
    <property type="match status" value="1"/>
</dbReference>
<dbReference type="Pfam" id="PF01529">
    <property type="entry name" value="DHHC"/>
    <property type="match status" value="1"/>
</dbReference>
<evidence type="ECO:0000256" key="6">
    <source>
        <dbReference type="ARBA" id="ARBA00023315"/>
    </source>
</evidence>
<keyword evidence="3 7" id="KW-0812">Transmembrane</keyword>